<evidence type="ECO:0000256" key="2">
    <source>
        <dbReference type="SAM" id="SignalP"/>
    </source>
</evidence>
<dbReference type="InterPro" id="IPR001087">
    <property type="entry name" value="GDSL"/>
</dbReference>
<dbReference type="STRING" id="1072389.K1XIB0"/>
<dbReference type="GeneID" id="18757095"/>
<protein>
    <submittedName>
        <fullName evidence="3">Lysophospholipase A</fullName>
    </submittedName>
</protein>
<dbReference type="AlphaFoldDB" id="K1XIB0"/>
<dbReference type="HOGENOM" id="CLU_015101_4_0_1"/>
<evidence type="ECO:0000256" key="1">
    <source>
        <dbReference type="ARBA" id="ARBA00022801"/>
    </source>
</evidence>
<dbReference type="Gene3D" id="3.40.50.1110">
    <property type="entry name" value="SGNH hydrolase"/>
    <property type="match status" value="1"/>
</dbReference>
<sequence>MRVVTLGTSLCWLGLSQALTTSKPSTSFRWDDMKYILAFGDSYTYVQGTAGRSNYSFVGDYLNYAYTPKTLLTSEIVKNRTSAGGPDYVEYLTGCFSGLPSECPRQLWDFAFAGADVSARFLPRHHNFSVQLDEQIIQWSLYAKPVLPIDVSRALVVIFIGINDINDSAMFTFPRKNATDFPSFYAQIIHAEMDSVAKIYDAGYRNFLFMNLPPLDRKPGNQLSATSLPNSTMVHQYNLAISSAAAQFTAAHPGAHAMVFDSYAFLAGVMDHPSRYGITNTTGFCPRFNAPDIATNYAAYGCQPIGDYFWYDSGHITWTVHRHLARAVERFLVGQSR</sequence>
<accession>K1XIB0</accession>
<proteinExistence type="predicted"/>
<keyword evidence="4" id="KW-1185">Reference proteome</keyword>
<dbReference type="KEGG" id="mbe:MBM_01160"/>
<dbReference type="OMA" id="HGHQNYS"/>
<dbReference type="GO" id="GO:0016788">
    <property type="term" value="F:hydrolase activity, acting on ester bonds"/>
    <property type="evidence" value="ECO:0007669"/>
    <property type="project" value="InterPro"/>
</dbReference>
<reference evidence="3 4" key="1">
    <citation type="journal article" date="2012" name="BMC Genomics">
        <title>Sequencing the genome of Marssonina brunnea reveals fungus-poplar co-evolution.</title>
        <authorList>
            <person name="Zhu S."/>
            <person name="Cao Y.-Z."/>
            <person name="Jiang C."/>
            <person name="Tan B.-Y."/>
            <person name="Wang Z."/>
            <person name="Feng S."/>
            <person name="Zhang L."/>
            <person name="Su X.-H."/>
            <person name="Brejova B."/>
            <person name="Vinar T."/>
            <person name="Xu M."/>
            <person name="Wang M.-X."/>
            <person name="Zhang S.-G."/>
            <person name="Huang M.-R."/>
            <person name="Wu R."/>
            <person name="Zhou Y."/>
        </authorList>
    </citation>
    <scope>NUCLEOTIDE SEQUENCE [LARGE SCALE GENOMIC DNA]</scope>
    <source>
        <strain evidence="3 4">MB_m1</strain>
    </source>
</reference>
<dbReference type="EMBL" id="JH921429">
    <property type="protein sequence ID" value="EKD20478.1"/>
    <property type="molecule type" value="Genomic_DNA"/>
</dbReference>
<gene>
    <name evidence="3" type="ORF">MBM_01160</name>
</gene>
<dbReference type="Pfam" id="PF00657">
    <property type="entry name" value="Lipase_GDSL"/>
    <property type="match status" value="1"/>
</dbReference>
<dbReference type="InterPro" id="IPR036514">
    <property type="entry name" value="SGNH_hydro_sf"/>
</dbReference>
<dbReference type="SUPFAM" id="SSF52266">
    <property type="entry name" value="SGNH hydrolase"/>
    <property type="match status" value="1"/>
</dbReference>
<dbReference type="CDD" id="cd01846">
    <property type="entry name" value="fatty_acyltransferase_like"/>
    <property type="match status" value="1"/>
</dbReference>
<feature type="chain" id="PRO_5003855137" evidence="2">
    <location>
        <begin position="19"/>
        <end position="337"/>
    </location>
</feature>
<keyword evidence="1" id="KW-0378">Hydrolase</keyword>
<dbReference type="RefSeq" id="XP_007289049.1">
    <property type="nucleotide sequence ID" value="XM_007288987.1"/>
</dbReference>
<keyword evidence="2" id="KW-0732">Signal</keyword>
<organism evidence="3 4">
    <name type="scientific">Marssonina brunnea f. sp. multigermtubi (strain MB_m1)</name>
    <name type="common">Marssonina leaf spot fungus</name>
    <dbReference type="NCBI Taxonomy" id="1072389"/>
    <lineage>
        <taxon>Eukaryota</taxon>
        <taxon>Fungi</taxon>
        <taxon>Dikarya</taxon>
        <taxon>Ascomycota</taxon>
        <taxon>Pezizomycotina</taxon>
        <taxon>Leotiomycetes</taxon>
        <taxon>Helotiales</taxon>
        <taxon>Drepanopezizaceae</taxon>
        <taxon>Drepanopeziza</taxon>
    </lineage>
</organism>
<dbReference type="PANTHER" id="PTHR45648:SF85">
    <property type="entry name" value="A, PUTATIVE (AFU_ORTHOLOGUE AFUA_2G10760)-RELATED"/>
    <property type="match status" value="1"/>
</dbReference>
<dbReference type="OrthoDB" id="1600564at2759"/>
<dbReference type="InterPro" id="IPR051058">
    <property type="entry name" value="GDSL_Est/Lipase"/>
</dbReference>
<feature type="signal peptide" evidence="2">
    <location>
        <begin position="1"/>
        <end position="18"/>
    </location>
</feature>
<dbReference type="InParanoid" id="K1XIB0"/>
<dbReference type="Proteomes" id="UP000006753">
    <property type="component" value="Unassembled WGS sequence"/>
</dbReference>
<dbReference type="eggNOG" id="ENOG502S09J">
    <property type="taxonomic scope" value="Eukaryota"/>
</dbReference>
<evidence type="ECO:0000313" key="4">
    <source>
        <dbReference type="Proteomes" id="UP000006753"/>
    </source>
</evidence>
<name>K1XIB0_MARBU</name>
<evidence type="ECO:0000313" key="3">
    <source>
        <dbReference type="EMBL" id="EKD20478.1"/>
    </source>
</evidence>
<dbReference type="PANTHER" id="PTHR45648">
    <property type="entry name" value="GDSL LIPASE/ACYLHYDROLASE FAMILY PROTEIN (AFU_ORTHOLOGUE AFUA_4G14700)"/>
    <property type="match status" value="1"/>
</dbReference>